<protein>
    <submittedName>
        <fullName evidence="3">Dirigent protein</fullName>
    </submittedName>
</protein>
<proteinExistence type="predicted"/>
<organism evidence="3">
    <name type="scientific">Hymenolepis diminuta</name>
    <name type="common">Rat tapeworm</name>
    <dbReference type="NCBI Taxonomy" id="6216"/>
    <lineage>
        <taxon>Eukaryota</taxon>
        <taxon>Metazoa</taxon>
        <taxon>Spiralia</taxon>
        <taxon>Lophotrochozoa</taxon>
        <taxon>Platyhelminthes</taxon>
        <taxon>Cestoda</taxon>
        <taxon>Eucestoda</taxon>
        <taxon>Cyclophyllidea</taxon>
        <taxon>Hymenolepididae</taxon>
        <taxon>Hymenolepis</taxon>
    </lineage>
</organism>
<evidence type="ECO:0000313" key="3">
    <source>
        <dbReference type="WBParaSite" id="HDID_0000034801-mRNA-1"/>
    </source>
</evidence>
<gene>
    <name evidence="1" type="ORF">HDID_LOCUS349</name>
</gene>
<reference evidence="3" key="1">
    <citation type="submission" date="2017-02" db="UniProtKB">
        <authorList>
            <consortium name="WormBaseParasite"/>
        </authorList>
    </citation>
    <scope>IDENTIFICATION</scope>
</reference>
<dbReference type="AlphaFoldDB" id="A0A0R3S896"/>
<dbReference type="WBParaSite" id="HDID_0000034801-mRNA-1">
    <property type="protein sequence ID" value="HDID_0000034801-mRNA-1"/>
    <property type="gene ID" value="HDID_0000034801"/>
</dbReference>
<name>A0A0R3S896_HYMDI</name>
<sequence length="90" mass="9308">MLLKLATCVHMLVYVSEHGSGVNAISAAFAALSETDKVVLNGASTDVNTSPATLSFSVVRLHIGVVVQVILTYTKPTPTLPQSPILSASG</sequence>
<dbReference type="Proteomes" id="UP000274504">
    <property type="component" value="Unassembled WGS sequence"/>
</dbReference>
<evidence type="ECO:0000313" key="2">
    <source>
        <dbReference type="Proteomes" id="UP000274504"/>
    </source>
</evidence>
<dbReference type="EMBL" id="UYSG01000043">
    <property type="protein sequence ID" value="VDL14897.1"/>
    <property type="molecule type" value="Genomic_DNA"/>
</dbReference>
<accession>A0A0R3S896</accession>
<reference evidence="1 2" key="2">
    <citation type="submission" date="2018-11" db="EMBL/GenBank/DDBJ databases">
        <authorList>
            <consortium name="Pathogen Informatics"/>
        </authorList>
    </citation>
    <scope>NUCLEOTIDE SEQUENCE [LARGE SCALE GENOMIC DNA]</scope>
</reference>
<evidence type="ECO:0000313" key="1">
    <source>
        <dbReference type="EMBL" id="VDL14897.1"/>
    </source>
</evidence>